<keyword evidence="1" id="KW-0863">Zinc-finger</keyword>
<organism evidence="4">
    <name type="scientific">Picea sitchensis</name>
    <name type="common">Sitka spruce</name>
    <name type="synonym">Pinus sitchensis</name>
    <dbReference type="NCBI Taxonomy" id="3332"/>
    <lineage>
        <taxon>Eukaryota</taxon>
        <taxon>Viridiplantae</taxon>
        <taxon>Streptophyta</taxon>
        <taxon>Embryophyta</taxon>
        <taxon>Tracheophyta</taxon>
        <taxon>Spermatophyta</taxon>
        <taxon>Pinopsida</taxon>
        <taxon>Pinidae</taxon>
        <taxon>Conifers I</taxon>
        <taxon>Pinales</taxon>
        <taxon>Pinaceae</taxon>
        <taxon>Picea</taxon>
    </lineage>
</organism>
<sequence length="176" mass="19363">MGLSQFPEAWEGGVILFIIIHAALFMAMVRGILICILRKVGFKVYTEPPELAETLWSYAYAEEEASELDSGLAQFAMTAEAIEDRLPVTLFEASSSSSSCSDGDNNGVCGCVVCLRKFHGGEEIRSLPCGHVFHRNCVDKWVLDYENMACPLCRLSPVVNVPAEDDGSYLTEELVM</sequence>
<dbReference type="EMBL" id="EF087301">
    <property type="protein sequence ID" value="ABK26550.1"/>
    <property type="molecule type" value="mRNA"/>
</dbReference>
<dbReference type="SMART" id="SM00184">
    <property type="entry name" value="RING"/>
    <property type="match status" value="1"/>
</dbReference>
<feature type="transmembrane region" description="Helical" evidence="2">
    <location>
        <begin position="12"/>
        <end position="37"/>
    </location>
</feature>
<evidence type="ECO:0000313" key="4">
    <source>
        <dbReference type="EMBL" id="ABK26550.1"/>
    </source>
</evidence>
<feature type="domain" description="RING-type" evidence="3">
    <location>
        <begin position="111"/>
        <end position="154"/>
    </location>
</feature>
<proteinExistence type="evidence at transcript level"/>
<dbReference type="SUPFAM" id="SSF57850">
    <property type="entry name" value="RING/U-box"/>
    <property type="match status" value="1"/>
</dbReference>
<dbReference type="PROSITE" id="PS50089">
    <property type="entry name" value="ZF_RING_2"/>
    <property type="match status" value="1"/>
</dbReference>
<keyword evidence="1" id="KW-0862">Zinc</keyword>
<reference evidence="4" key="1">
    <citation type="journal article" date="2008" name="BMC Genomics">
        <title>A conifer genomics resource of 200,000 spruce (Picea spp.) ESTs and 6,464 high-quality, sequence-finished full-length cDNAs for Sitka spruce (Picea sitchensis).</title>
        <authorList>
            <person name="Ralph S.G."/>
            <person name="Chun H.J."/>
            <person name="Kolosova N."/>
            <person name="Cooper D."/>
            <person name="Oddy C."/>
            <person name="Ritland C.E."/>
            <person name="Kirkpatrick R."/>
            <person name="Moore R."/>
            <person name="Barber S."/>
            <person name="Holt R.A."/>
            <person name="Jones S.J."/>
            <person name="Marra M.A."/>
            <person name="Douglas C.J."/>
            <person name="Ritland K."/>
            <person name="Bohlmann J."/>
        </authorList>
    </citation>
    <scope>NUCLEOTIDE SEQUENCE</scope>
    <source>
        <tissue evidence="4">Green portion of the leader tissue</tissue>
    </source>
</reference>
<dbReference type="PANTHER" id="PTHR47258:SF1">
    <property type="entry name" value="E3 UBIQUITIN-PROTEIN LIGASE XERICO-RELATED"/>
    <property type="match status" value="1"/>
</dbReference>
<dbReference type="AlphaFoldDB" id="A9P0Y9"/>
<evidence type="ECO:0000256" key="2">
    <source>
        <dbReference type="SAM" id="Phobius"/>
    </source>
</evidence>
<dbReference type="Gene3D" id="3.30.40.10">
    <property type="entry name" value="Zinc/RING finger domain, C3HC4 (zinc finger)"/>
    <property type="match status" value="1"/>
</dbReference>
<evidence type="ECO:0000256" key="1">
    <source>
        <dbReference type="PROSITE-ProRule" id="PRU00175"/>
    </source>
</evidence>
<dbReference type="PANTHER" id="PTHR47258">
    <property type="match status" value="1"/>
</dbReference>
<name>A9P0Y9_PICSI</name>
<keyword evidence="2" id="KW-1133">Transmembrane helix</keyword>
<protein>
    <recommendedName>
        <fullName evidence="3">RING-type domain-containing protein</fullName>
    </recommendedName>
</protein>
<evidence type="ECO:0000259" key="3">
    <source>
        <dbReference type="PROSITE" id="PS50089"/>
    </source>
</evidence>
<keyword evidence="1" id="KW-0479">Metal-binding</keyword>
<dbReference type="InterPro" id="IPR013083">
    <property type="entry name" value="Znf_RING/FYVE/PHD"/>
</dbReference>
<dbReference type="OMA" id="DTEYCIV"/>
<dbReference type="InterPro" id="IPR001841">
    <property type="entry name" value="Znf_RING"/>
</dbReference>
<dbReference type="InterPro" id="IPR044249">
    <property type="entry name" value="XERICO-like"/>
</dbReference>
<keyword evidence="2" id="KW-0472">Membrane</keyword>
<dbReference type="Pfam" id="PF13639">
    <property type="entry name" value="zf-RING_2"/>
    <property type="match status" value="1"/>
</dbReference>
<keyword evidence="2" id="KW-0812">Transmembrane</keyword>
<dbReference type="GO" id="GO:0008270">
    <property type="term" value="F:zinc ion binding"/>
    <property type="evidence" value="ECO:0007669"/>
    <property type="project" value="UniProtKB-KW"/>
</dbReference>
<accession>A9P0Y9</accession>